<accession>A0ABY5P4G7</accession>
<reference evidence="2 3" key="1">
    <citation type="submission" date="2022-08" db="EMBL/GenBank/DDBJ databases">
        <title>Aerococcaceae sp. nov isolated from spoiled eye mask.</title>
        <authorList>
            <person name="Zhou G."/>
            <person name="Xie X.-B."/>
            <person name="Shi Q.-S."/>
            <person name="Wang Y.-S."/>
            <person name="Wen X."/>
            <person name="Peng H."/>
            <person name="Yang X.-J."/>
            <person name="Tao H.-B."/>
            <person name="Huang X.-M."/>
        </authorList>
    </citation>
    <scope>NUCLEOTIDE SEQUENCE [LARGE SCALE GENOMIC DNA]</scope>
    <source>
        <strain evidence="3">DM20194951</strain>
    </source>
</reference>
<proteinExistence type="predicted"/>
<evidence type="ECO:0000313" key="3">
    <source>
        <dbReference type="Proteomes" id="UP001315967"/>
    </source>
</evidence>
<evidence type="ECO:0000313" key="2">
    <source>
        <dbReference type="EMBL" id="UUX33582.1"/>
    </source>
</evidence>
<dbReference type="RefSeq" id="WP_313793084.1">
    <property type="nucleotide sequence ID" value="NZ_CP102453.1"/>
</dbReference>
<protein>
    <submittedName>
        <fullName evidence="2">Flavodoxin domain-containing protein</fullName>
    </submittedName>
</protein>
<gene>
    <name evidence="2" type="ORF">NRE15_11845</name>
</gene>
<dbReference type="SUPFAM" id="SSF52218">
    <property type="entry name" value="Flavoproteins"/>
    <property type="match status" value="1"/>
</dbReference>
<dbReference type="InterPro" id="IPR029039">
    <property type="entry name" value="Flavoprotein-like_sf"/>
</dbReference>
<organism evidence="2 3">
    <name type="scientific">Fundicoccus culcitae</name>
    <dbReference type="NCBI Taxonomy" id="2969821"/>
    <lineage>
        <taxon>Bacteria</taxon>
        <taxon>Bacillati</taxon>
        <taxon>Bacillota</taxon>
        <taxon>Bacilli</taxon>
        <taxon>Lactobacillales</taxon>
        <taxon>Aerococcaceae</taxon>
        <taxon>Fundicoccus</taxon>
    </lineage>
</organism>
<dbReference type="PANTHER" id="PTHR38030:SF2">
    <property type="entry name" value="PROTOPORPHYRINOGEN IX DEHYDROGENASE [QUINONE]"/>
    <property type="match status" value="1"/>
</dbReference>
<evidence type="ECO:0000259" key="1">
    <source>
        <dbReference type="Pfam" id="PF12724"/>
    </source>
</evidence>
<dbReference type="Gene3D" id="3.40.50.360">
    <property type="match status" value="1"/>
</dbReference>
<name>A0ABY5P4G7_9LACT</name>
<dbReference type="InterPro" id="IPR052200">
    <property type="entry name" value="Protoporphyrinogen_IX_DH"/>
</dbReference>
<dbReference type="Pfam" id="PF12724">
    <property type="entry name" value="Flavodoxin_5"/>
    <property type="match status" value="1"/>
</dbReference>
<feature type="domain" description="Flavodoxin" evidence="1">
    <location>
        <begin position="4"/>
        <end position="135"/>
    </location>
</feature>
<dbReference type="InterPro" id="IPR026816">
    <property type="entry name" value="Flavodoxin_dom"/>
</dbReference>
<dbReference type="Proteomes" id="UP001315967">
    <property type="component" value="Chromosome"/>
</dbReference>
<sequence>MKPIVVYQSKMGSSKQYAEWIAEAISCPVIERSQLKEVDWQSSDLIIYVAGIYVGKILGFKELLKQLGDLSQKRLVLCMVGMTDLKRKDEFQKFFEQNVPEDLQKKVRSFNLRGNIIYSKLGFLDRTLLQMPKMQFKNKTLEEAGLDNYFIEHFGEDVYYIEKNAINKVVDYYNDLEMRAKGI</sequence>
<dbReference type="PANTHER" id="PTHR38030">
    <property type="entry name" value="PROTOPORPHYRINOGEN IX DEHYDROGENASE [MENAQUINONE]"/>
    <property type="match status" value="1"/>
</dbReference>
<dbReference type="EMBL" id="CP102453">
    <property type="protein sequence ID" value="UUX33582.1"/>
    <property type="molecule type" value="Genomic_DNA"/>
</dbReference>
<keyword evidence="3" id="KW-1185">Reference proteome</keyword>